<reference evidence="2 3" key="1">
    <citation type="journal article" date="2015" name="Genome Biol. Evol.">
        <title>Phylogenomic analyses indicate that early fungi evolved digesting cell walls of algal ancestors of land plants.</title>
        <authorList>
            <person name="Chang Y."/>
            <person name="Wang S."/>
            <person name="Sekimoto S."/>
            <person name="Aerts A.L."/>
            <person name="Choi C."/>
            <person name="Clum A."/>
            <person name="LaButti K.M."/>
            <person name="Lindquist E.A."/>
            <person name="Yee Ngan C."/>
            <person name="Ohm R.A."/>
            <person name="Salamov A.A."/>
            <person name="Grigoriev I.V."/>
            <person name="Spatafora J.W."/>
            <person name="Berbee M.L."/>
        </authorList>
    </citation>
    <scope>NUCLEOTIDE SEQUENCE [LARGE SCALE GENOMIC DNA]</scope>
    <source>
        <strain evidence="2 3">JEL478</strain>
    </source>
</reference>
<evidence type="ECO:0000259" key="1">
    <source>
        <dbReference type="Pfam" id="PF09995"/>
    </source>
</evidence>
<dbReference type="Proteomes" id="UP000070544">
    <property type="component" value="Unassembled WGS sequence"/>
</dbReference>
<dbReference type="Pfam" id="PF09995">
    <property type="entry name" value="MPAB_Lcp_cat"/>
    <property type="match status" value="1"/>
</dbReference>
<dbReference type="InterPro" id="IPR018713">
    <property type="entry name" value="MPAB/Lcp_cat_dom"/>
</dbReference>
<gene>
    <name evidence="2" type="ORF">M427DRAFT_58842</name>
</gene>
<proteinExistence type="predicted"/>
<dbReference type="GO" id="GO:0016491">
    <property type="term" value="F:oxidoreductase activity"/>
    <property type="evidence" value="ECO:0007669"/>
    <property type="project" value="InterPro"/>
</dbReference>
<evidence type="ECO:0000313" key="3">
    <source>
        <dbReference type="Proteomes" id="UP000070544"/>
    </source>
</evidence>
<protein>
    <recommendedName>
        <fullName evidence="1">ER-bound oxygenase mpaB/mpaB'/Rubber oxygenase catalytic domain-containing protein</fullName>
    </recommendedName>
</protein>
<evidence type="ECO:0000313" key="2">
    <source>
        <dbReference type="EMBL" id="KXS13321.1"/>
    </source>
</evidence>
<sequence length="430" mass="48554">MSLDCHASDIGAFWLGPDPHGVLARFPPAPMVTLDKMRLISDDVVDAYIAASGITIRDDAVERLKSDAKSGMPEAVALWEHLTTVPEWVDQDTIKRAQAFYWRNSDLLGILQLTTLVLGTSFAKIQKVLFSTGYLTAERSVFRRLIETSAWVNSMMFEDALLPEHQGWATTVKVRFLHGHVRTRIRKMAVKNPQVYDEKEYGVPINQEDMIHTILDFCSGPLMKMRAMGQLVTAQNTDDYLHMWRYVSYLSGVRDEFTPLTRGIDCCASFGYSFCLHNCVMTTTDETPRKLAQVLLRGMARGVAELRALEHTQAAKEPTSEAAKSRLLEDPKTQASVQRVQTFAHGVLTDIAIRLIGPQCTAYLALRRPTFGQRVAASLLIGWWWVASRISYYAPWLGSLIASVNRSRMARIESMTGVRMHKFDMKYEPK</sequence>
<dbReference type="OrthoDB" id="6361347at2759"/>
<dbReference type="OMA" id="AYRRYPL"/>
<dbReference type="EMBL" id="KQ965780">
    <property type="protein sequence ID" value="KXS13321.1"/>
    <property type="molecule type" value="Genomic_DNA"/>
</dbReference>
<accession>A0A139A918</accession>
<organism evidence="2 3">
    <name type="scientific">Gonapodya prolifera (strain JEL478)</name>
    <name type="common">Monoblepharis prolifera</name>
    <dbReference type="NCBI Taxonomy" id="1344416"/>
    <lineage>
        <taxon>Eukaryota</taxon>
        <taxon>Fungi</taxon>
        <taxon>Fungi incertae sedis</taxon>
        <taxon>Chytridiomycota</taxon>
        <taxon>Chytridiomycota incertae sedis</taxon>
        <taxon>Monoblepharidomycetes</taxon>
        <taxon>Monoblepharidales</taxon>
        <taxon>Gonapodyaceae</taxon>
        <taxon>Gonapodya</taxon>
    </lineage>
</organism>
<dbReference type="InterPro" id="IPR037473">
    <property type="entry name" value="Lcp-like"/>
</dbReference>
<dbReference type="AlphaFoldDB" id="A0A139A918"/>
<keyword evidence="3" id="KW-1185">Reference proteome</keyword>
<name>A0A139A918_GONPJ</name>
<dbReference type="PANTHER" id="PTHR37539:SF1">
    <property type="entry name" value="ER-BOUND OXYGENASE MPAB_MPAB'_RUBBER OXYGENASE CATALYTIC DOMAIN-CONTAINING PROTEIN"/>
    <property type="match status" value="1"/>
</dbReference>
<feature type="domain" description="ER-bound oxygenase mpaB/mpaB'/Rubber oxygenase catalytic" evidence="1">
    <location>
        <begin position="138"/>
        <end position="377"/>
    </location>
</feature>
<dbReference type="PANTHER" id="PTHR37539">
    <property type="entry name" value="SECRETED PROTEIN-RELATED"/>
    <property type="match status" value="1"/>
</dbReference>